<dbReference type="EMBL" id="JADNRY010000853">
    <property type="protein sequence ID" value="KAF9025694.1"/>
    <property type="molecule type" value="Genomic_DNA"/>
</dbReference>
<evidence type="ECO:0000313" key="3">
    <source>
        <dbReference type="Proteomes" id="UP000772434"/>
    </source>
</evidence>
<evidence type="ECO:0000313" key="2">
    <source>
        <dbReference type="EMBL" id="KAF9025694.1"/>
    </source>
</evidence>
<name>A0A9P5P0L9_9AGAR</name>
<keyword evidence="1" id="KW-0472">Membrane</keyword>
<evidence type="ECO:0000256" key="1">
    <source>
        <dbReference type="SAM" id="Phobius"/>
    </source>
</evidence>
<feature type="transmembrane region" description="Helical" evidence="1">
    <location>
        <begin position="6"/>
        <end position="25"/>
    </location>
</feature>
<reference evidence="2" key="1">
    <citation type="submission" date="2020-11" db="EMBL/GenBank/DDBJ databases">
        <authorList>
            <consortium name="DOE Joint Genome Institute"/>
            <person name="Ahrendt S."/>
            <person name="Riley R."/>
            <person name="Andreopoulos W."/>
            <person name="Labutti K."/>
            <person name="Pangilinan J."/>
            <person name="Ruiz-Duenas F.J."/>
            <person name="Barrasa J.M."/>
            <person name="Sanchez-Garcia M."/>
            <person name="Camarero S."/>
            <person name="Miyauchi S."/>
            <person name="Serrano A."/>
            <person name="Linde D."/>
            <person name="Babiker R."/>
            <person name="Drula E."/>
            <person name="Ayuso-Fernandez I."/>
            <person name="Pacheco R."/>
            <person name="Padilla G."/>
            <person name="Ferreira P."/>
            <person name="Barriuso J."/>
            <person name="Kellner H."/>
            <person name="Castanera R."/>
            <person name="Alfaro M."/>
            <person name="Ramirez L."/>
            <person name="Pisabarro A.G."/>
            <person name="Kuo A."/>
            <person name="Tritt A."/>
            <person name="Lipzen A."/>
            <person name="He G."/>
            <person name="Yan M."/>
            <person name="Ng V."/>
            <person name="Cullen D."/>
            <person name="Martin F."/>
            <person name="Rosso M.-N."/>
            <person name="Henrissat B."/>
            <person name="Hibbett D."/>
            <person name="Martinez A.T."/>
            <person name="Grigoriev I.V."/>
        </authorList>
    </citation>
    <scope>NUCLEOTIDE SEQUENCE</scope>
    <source>
        <strain evidence="2">AH 40177</strain>
    </source>
</reference>
<keyword evidence="1" id="KW-0812">Transmembrane</keyword>
<sequence>MVNLLISKMIICLSVFFQAIGKCLVLCWLMKWCRCCLVVLILVELIMYFFARVL</sequence>
<dbReference type="Proteomes" id="UP000772434">
    <property type="component" value="Unassembled WGS sequence"/>
</dbReference>
<keyword evidence="1" id="KW-1133">Transmembrane helix</keyword>
<gene>
    <name evidence="2" type="ORF">BDP27DRAFT_1351606</name>
</gene>
<protein>
    <submittedName>
        <fullName evidence="2">Uncharacterized protein</fullName>
    </submittedName>
</protein>
<accession>A0A9P5P0L9</accession>
<organism evidence="2 3">
    <name type="scientific">Rhodocollybia butyracea</name>
    <dbReference type="NCBI Taxonomy" id="206335"/>
    <lineage>
        <taxon>Eukaryota</taxon>
        <taxon>Fungi</taxon>
        <taxon>Dikarya</taxon>
        <taxon>Basidiomycota</taxon>
        <taxon>Agaricomycotina</taxon>
        <taxon>Agaricomycetes</taxon>
        <taxon>Agaricomycetidae</taxon>
        <taxon>Agaricales</taxon>
        <taxon>Marasmiineae</taxon>
        <taxon>Omphalotaceae</taxon>
        <taxon>Rhodocollybia</taxon>
    </lineage>
</organism>
<proteinExistence type="predicted"/>
<dbReference type="AlphaFoldDB" id="A0A9P5P0L9"/>
<comment type="caution">
    <text evidence="2">The sequence shown here is derived from an EMBL/GenBank/DDBJ whole genome shotgun (WGS) entry which is preliminary data.</text>
</comment>
<feature type="transmembrane region" description="Helical" evidence="1">
    <location>
        <begin position="32"/>
        <end position="51"/>
    </location>
</feature>
<keyword evidence="3" id="KW-1185">Reference proteome</keyword>